<proteinExistence type="inferred from homology"/>
<feature type="region of interest" description="Disordered" evidence="4">
    <location>
        <begin position="1"/>
        <end position="50"/>
    </location>
</feature>
<organism evidence="6 7">
    <name type="scientific">Phoxinus phoxinus</name>
    <name type="common">Eurasian minnow</name>
    <dbReference type="NCBI Taxonomy" id="58324"/>
    <lineage>
        <taxon>Eukaryota</taxon>
        <taxon>Metazoa</taxon>
        <taxon>Chordata</taxon>
        <taxon>Craniata</taxon>
        <taxon>Vertebrata</taxon>
        <taxon>Euteleostomi</taxon>
        <taxon>Actinopterygii</taxon>
        <taxon>Neopterygii</taxon>
        <taxon>Teleostei</taxon>
        <taxon>Ostariophysi</taxon>
        <taxon>Cypriniformes</taxon>
        <taxon>Leuciscidae</taxon>
        <taxon>Phoxininae</taxon>
        <taxon>Phoxinus</taxon>
    </lineage>
</organism>
<dbReference type="InterPro" id="IPR026533">
    <property type="entry name" value="NTPase/PRRC1"/>
</dbReference>
<keyword evidence="3" id="KW-0333">Golgi apparatus</keyword>
<dbReference type="PANTHER" id="PTHR23276:SF2">
    <property type="entry name" value="PROTEIN PRRC1"/>
    <property type="match status" value="1"/>
</dbReference>
<evidence type="ECO:0000313" key="6">
    <source>
        <dbReference type="EMBL" id="KAK7126261.1"/>
    </source>
</evidence>
<feature type="compositionally biased region" description="Low complexity" evidence="4">
    <location>
        <begin position="29"/>
        <end position="50"/>
    </location>
</feature>
<sequence>MMEESGIESTPPTTPPPPPPAAASPPPLSSGVSGPPTISSPSSISAFAPGGYTSPVPSSISAFAPGGYSSPVPSSISAFAPGGYTSPVPSSLPPPPLSLGSVSSPLGLSSPYASPGAHFTPSSAGPPLGPVLSAPPMGPPTTGFSVSAGYDITRGHAGRTPQTPLMPSFSSAAPMPGIVTNPMMQQPVSGGLDVSSPITFPEDTEDPRVTPDGNAPGGLWGFIKGVAGNQMVKTVLDKTKHSVESMITTLDPGMAPYIKSGGDVDIVVTSDKEVKVAAVRDAFQEVFGLAMVTGEAGQSNIAPQPVGYAAGVKGAQERIDSLRRAAVIHEKQPVVSVENFIAELFPDKWFDIGCLILDDPGNGIHIETFTQATPVALQHVQQAQSLTPPDYNLRWSGLLVTVGEVLERSVPNVSRTDWHQAFTGTSRRQMIYSAARALAGMYKLRLPSRTA</sequence>
<dbReference type="FunFam" id="3.90.950.10:FF:000006">
    <property type="entry name" value="PRRC1 isoform 1"/>
    <property type="match status" value="1"/>
</dbReference>
<evidence type="ECO:0000256" key="2">
    <source>
        <dbReference type="ARBA" id="ARBA00010298"/>
    </source>
</evidence>
<dbReference type="InterPro" id="IPR029001">
    <property type="entry name" value="ITPase-like_fam"/>
</dbReference>
<dbReference type="EMBL" id="JAYKXH010000023">
    <property type="protein sequence ID" value="KAK7126261.1"/>
    <property type="molecule type" value="Genomic_DNA"/>
</dbReference>
<keyword evidence="7" id="KW-1185">Reference proteome</keyword>
<feature type="region of interest" description="Disordered" evidence="4">
    <location>
        <begin position="117"/>
        <end position="215"/>
    </location>
</feature>
<dbReference type="GO" id="GO:0005794">
    <property type="term" value="C:Golgi apparatus"/>
    <property type="evidence" value="ECO:0007669"/>
    <property type="project" value="UniProtKB-SubCell"/>
</dbReference>
<dbReference type="GO" id="GO:0034237">
    <property type="term" value="F:protein kinase A regulatory subunit binding"/>
    <property type="evidence" value="ECO:0007669"/>
    <property type="project" value="TreeGrafter"/>
</dbReference>
<comment type="similarity">
    <text evidence="2">Belongs to the PRRC1 family.</text>
</comment>
<evidence type="ECO:0000313" key="7">
    <source>
        <dbReference type="Proteomes" id="UP001364617"/>
    </source>
</evidence>
<dbReference type="InterPro" id="IPR026534">
    <property type="entry name" value="PRRC1"/>
</dbReference>
<dbReference type="PANTHER" id="PTHR23276">
    <property type="entry name" value="PROTEIN PRRC1"/>
    <property type="match status" value="1"/>
</dbReference>
<evidence type="ECO:0000259" key="5">
    <source>
        <dbReference type="Pfam" id="PF01931"/>
    </source>
</evidence>
<dbReference type="Pfam" id="PF01931">
    <property type="entry name" value="NTPase_I-T"/>
    <property type="match status" value="1"/>
</dbReference>
<dbReference type="Gene3D" id="3.90.950.10">
    <property type="match status" value="1"/>
</dbReference>
<feature type="domain" description="Non-canonical purine NTP phosphatase/PRRC1" evidence="5">
    <location>
        <begin position="270"/>
        <end position="359"/>
    </location>
</feature>
<gene>
    <name evidence="6" type="ORF">R3I93_021596</name>
</gene>
<feature type="compositionally biased region" description="Polar residues" evidence="4">
    <location>
        <begin position="160"/>
        <end position="171"/>
    </location>
</feature>
<feature type="compositionally biased region" description="Pro residues" evidence="4">
    <location>
        <begin position="12"/>
        <end position="28"/>
    </location>
</feature>
<comment type="caution">
    <text evidence="6">The sequence shown here is derived from an EMBL/GenBank/DDBJ whole genome shotgun (WGS) entry which is preliminary data.</text>
</comment>
<dbReference type="SUPFAM" id="SSF52972">
    <property type="entry name" value="ITPase-like"/>
    <property type="match status" value="1"/>
</dbReference>
<evidence type="ECO:0000256" key="1">
    <source>
        <dbReference type="ARBA" id="ARBA00004555"/>
    </source>
</evidence>
<reference evidence="6 7" key="1">
    <citation type="submission" date="2024-02" db="EMBL/GenBank/DDBJ databases">
        <title>Chromosome-level genome assembly of the Eurasian Minnow (Phoxinus phoxinus).</title>
        <authorList>
            <person name="Oriowo T.O."/>
            <person name="Martin S."/>
            <person name="Stange M."/>
            <person name="Chrysostomakis Y."/>
            <person name="Brown T."/>
            <person name="Winkler S."/>
            <person name="Kukowka S."/>
            <person name="Myers E.W."/>
            <person name="Bohne A."/>
        </authorList>
    </citation>
    <scope>NUCLEOTIDE SEQUENCE [LARGE SCALE GENOMIC DNA]</scope>
    <source>
        <strain evidence="6">ZFMK-TIS-60720</strain>
        <tissue evidence="6">Whole Organism</tissue>
    </source>
</reference>
<accession>A0AAN9GV17</accession>
<evidence type="ECO:0000256" key="3">
    <source>
        <dbReference type="ARBA" id="ARBA00023034"/>
    </source>
</evidence>
<name>A0AAN9GV17_9TELE</name>
<dbReference type="Proteomes" id="UP001364617">
    <property type="component" value="Unassembled WGS sequence"/>
</dbReference>
<comment type="subcellular location">
    <subcellularLocation>
        <location evidence="1">Golgi apparatus</location>
    </subcellularLocation>
</comment>
<dbReference type="AlphaFoldDB" id="A0AAN9GV17"/>
<protein>
    <recommendedName>
        <fullName evidence="5">Non-canonical purine NTP phosphatase/PRRC1 domain-containing protein</fullName>
    </recommendedName>
</protein>
<evidence type="ECO:0000256" key="4">
    <source>
        <dbReference type="SAM" id="MobiDB-lite"/>
    </source>
</evidence>